<reference evidence="1" key="2">
    <citation type="submission" date="2023-04" db="EMBL/GenBank/DDBJ databases">
        <authorList>
            <person name="Bruccoleri R.E."/>
            <person name="Oakeley E.J."/>
            <person name="Faust A.-M."/>
            <person name="Dessus-Babus S."/>
            <person name="Altorfer M."/>
            <person name="Burckhardt D."/>
            <person name="Oertli M."/>
            <person name="Naumann U."/>
            <person name="Petersen F."/>
            <person name="Wong J."/>
        </authorList>
    </citation>
    <scope>NUCLEOTIDE SEQUENCE</scope>
    <source>
        <strain evidence="1">GSM-AAB239-AS_SAM_17_03QT</strain>
        <tissue evidence="1">Leaf</tissue>
    </source>
</reference>
<sequence>MRVHPVPPRKRNIVGFGYADDAGNQKKLRRLPHIFSKVLELPLSFDAHVSVSESPAWLRFAASADDSFLLLSSAGVGVHAHAVEIHPGVMKVVVRGGGGGGGGGDFDEEEMELDRWRFRLPDGTRPMLATAECIDGELVVTVPKGFDDEDAVVEGGLFGQMLLVQ</sequence>
<accession>A0AAX6I1T8</accession>
<evidence type="ECO:0000313" key="1">
    <source>
        <dbReference type="EMBL" id="KAJ6846941.1"/>
    </source>
</evidence>
<reference evidence="1" key="1">
    <citation type="journal article" date="2023" name="GigaByte">
        <title>Genome assembly of the bearded iris, Iris pallida Lam.</title>
        <authorList>
            <person name="Bruccoleri R.E."/>
            <person name="Oakeley E.J."/>
            <person name="Faust A.M.E."/>
            <person name="Altorfer M."/>
            <person name="Dessus-Babus S."/>
            <person name="Burckhardt D."/>
            <person name="Oertli M."/>
            <person name="Naumann U."/>
            <person name="Petersen F."/>
            <person name="Wong J."/>
        </authorList>
    </citation>
    <scope>NUCLEOTIDE SEQUENCE</scope>
    <source>
        <strain evidence="1">GSM-AAB239-AS_SAM_17_03QT</strain>
    </source>
</reference>
<dbReference type="AlphaFoldDB" id="A0AAX6I1T8"/>
<gene>
    <name evidence="1" type="ORF">M6B38_284040</name>
</gene>
<dbReference type="PANTHER" id="PTHR33879">
    <property type="entry name" value="17.6 KDA CLASS II HEAT SHOCK PROTEIN-RELATED"/>
    <property type="match status" value="1"/>
</dbReference>
<proteinExistence type="predicted"/>
<organism evidence="1 2">
    <name type="scientific">Iris pallida</name>
    <name type="common">Sweet iris</name>
    <dbReference type="NCBI Taxonomy" id="29817"/>
    <lineage>
        <taxon>Eukaryota</taxon>
        <taxon>Viridiplantae</taxon>
        <taxon>Streptophyta</taxon>
        <taxon>Embryophyta</taxon>
        <taxon>Tracheophyta</taxon>
        <taxon>Spermatophyta</taxon>
        <taxon>Magnoliopsida</taxon>
        <taxon>Liliopsida</taxon>
        <taxon>Asparagales</taxon>
        <taxon>Iridaceae</taxon>
        <taxon>Iridoideae</taxon>
        <taxon>Irideae</taxon>
        <taxon>Iris</taxon>
    </lineage>
</organism>
<dbReference type="EMBL" id="JANAVB010005597">
    <property type="protein sequence ID" value="KAJ6846941.1"/>
    <property type="molecule type" value="Genomic_DNA"/>
</dbReference>
<comment type="caution">
    <text evidence="1">The sequence shown here is derived from an EMBL/GenBank/DDBJ whole genome shotgun (WGS) entry which is preliminary data.</text>
</comment>
<keyword evidence="2" id="KW-1185">Reference proteome</keyword>
<dbReference type="PANTHER" id="PTHR33879:SF3">
    <property type="entry name" value="17.6 KDA CLASS II HEAT SHOCK PROTEIN-RELATED"/>
    <property type="match status" value="1"/>
</dbReference>
<dbReference type="Proteomes" id="UP001140949">
    <property type="component" value="Unassembled WGS sequence"/>
</dbReference>
<name>A0AAX6I1T8_IRIPA</name>
<protein>
    <submittedName>
        <fullName evidence="1">Uncharacterized protein</fullName>
    </submittedName>
</protein>
<dbReference type="CDD" id="cd06464">
    <property type="entry name" value="ACD_sHsps-like"/>
    <property type="match status" value="1"/>
</dbReference>
<evidence type="ECO:0000313" key="2">
    <source>
        <dbReference type="Proteomes" id="UP001140949"/>
    </source>
</evidence>